<dbReference type="PANTHER" id="PTHR33507:SF3">
    <property type="entry name" value="INNER MEMBRANE PROTEIN YBBJ"/>
    <property type="match status" value="1"/>
</dbReference>
<comment type="subcellular location">
    <subcellularLocation>
        <location evidence="1">Membrane</location>
        <topology evidence="1">Multi-pass membrane protein</topology>
    </subcellularLocation>
</comment>
<reference evidence="7 8" key="1">
    <citation type="submission" date="2019-04" db="EMBL/GenBank/DDBJ databases">
        <title>Altererythrobacter aquimixticola sp. nov., isolated from sediment of junction between the ocean and a freshwater spring.</title>
        <authorList>
            <person name="Yoon J.-H."/>
        </authorList>
    </citation>
    <scope>NUCLEOTIDE SEQUENCE [LARGE SCALE GENOMIC DNA]</scope>
    <source>
        <strain evidence="7 8">SSKS-13</strain>
    </source>
</reference>
<keyword evidence="2 5" id="KW-0812">Transmembrane</keyword>
<organism evidence="7 8">
    <name type="scientific">Alteraurantiacibacter aquimixticola</name>
    <dbReference type="NCBI Taxonomy" id="2489173"/>
    <lineage>
        <taxon>Bacteria</taxon>
        <taxon>Pseudomonadati</taxon>
        <taxon>Pseudomonadota</taxon>
        <taxon>Alphaproteobacteria</taxon>
        <taxon>Sphingomonadales</taxon>
        <taxon>Erythrobacteraceae</taxon>
        <taxon>Alteraurantiacibacter</taxon>
    </lineage>
</organism>
<feature type="transmembrane region" description="Helical" evidence="5">
    <location>
        <begin position="12"/>
        <end position="41"/>
    </location>
</feature>
<dbReference type="Pfam" id="PF01957">
    <property type="entry name" value="NfeD"/>
    <property type="match status" value="1"/>
</dbReference>
<dbReference type="InterPro" id="IPR012340">
    <property type="entry name" value="NA-bd_OB-fold"/>
</dbReference>
<dbReference type="InterPro" id="IPR002810">
    <property type="entry name" value="NfeD-like_C"/>
</dbReference>
<evidence type="ECO:0000256" key="2">
    <source>
        <dbReference type="ARBA" id="ARBA00022692"/>
    </source>
</evidence>
<dbReference type="EMBL" id="SSHH01000004">
    <property type="protein sequence ID" value="TIX48786.1"/>
    <property type="molecule type" value="Genomic_DNA"/>
</dbReference>
<proteinExistence type="predicted"/>
<dbReference type="InterPro" id="IPR052165">
    <property type="entry name" value="Membrane_assoc_protease"/>
</dbReference>
<dbReference type="AlphaFoldDB" id="A0A4T3EW72"/>
<dbReference type="PANTHER" id="PTHR33507">
    <property type="entry name" value="INNER MEMBRANE PROTEIN YBBJ"/>
    <property type="match status" value="1"/>
</dbReference>
<evidence type="ECO:0000256" key="3">
    <source>
        <dbReference type="ARBA" id="ARBA00022989"/>
    </source>
</evidence>
<evidence type="ECO:0000256" key="5">
    <source>
        <dbReference type="SAM" id="Phobius"/>
    </source>
</evidence>
<dbReference type="SUPFAM" id="SSF141322">
    <property type="entry name" value="NfeD domain-like"/>
    <property type="match status" value="1"/>
</dbReference>
<name>A0A4T3EW72_9SPHN</name>
<keyword evidence="3 5" id="KW-1133">Transmembrane helix</keyword>
<accession>A0A4T3EW72</accession>
<evidence type="ECO:0000259" key="6">
    <source>
        <dbReference type="Pfam" id="PF01957"/>
    </source>
</evidence>
<comment type="caution">
    <text evidence="7">The sequence shown here is derived from an EMBL/GenBank/DDBJ whole genome shotgun (WGS) entry which is preliminary data.</text>
</comment>
<evidence type="ECO:0000313" key="7">
    <source>
        <dbReference type="EMBL" id="TIX48786.1"/>
    </source>
</evidence>
<dbReference type="OrthoDB" id="9810336at2"/>
<keyword evidence="8" id="KW-1185">Reference proteome</keyword>
<keyword evidence="4 5" id="KW-0472">Membrane</keyword>
<evidence type="ECO:0000313" key="8">
    <source>
        <dbReference type="Proteomes" id="UP000309389"/>
    </source>
</evidence>
<dbReference type="RefSeq" id="WP_136694359.1">
    <property type="nucleotide sequence ID" value="NZ_SSHH01000004.1"/>
</dbReference>
<feature type="domain" description="NfeD-like C-terminal" evidence="6">
    <location>
        <begin position="92"/>
        <end position="146"/>
    </location>
</feature>
<protein>
    <submittedName>
        <fullName evidence="7">NfeD family protein</fullName>
    </submittedName>
</protein>
<dbReference type="Gene3D" id="2.40.50.140">
    <property type="entry name" value="Nucleic acid-binding proteins"/>
    <property type="match status" value="1"/>
</dbReference>
<dbReference type="Proteomes" id="UP000309389">
    <property type="component" value="Unassembled WGS sequence"/>
</dbReference>
<feature type="transmembrane region" description="Helical" evidence="5">
    <location>
        <begin position="53"/>
        <end position="71"/>
    </location>
</feature>
<sequence>MGFLEGTDAAWAWVALGLVLAILEMLVPGVYLIWFAVAAIITGALTGLFDLSLTMQVIDFAFLALIAVFSARRFFRDQAGEGPDPLLNRRGAQLVGQVALVTQAIEHGSGRVHIGDSEWTAKGPDVEMGQRVRVTGSEGTALLVEPVGLLTEDNPTKVED</sequence>
<evidence type="ECO:0000256" key="4">
    <source>
        <dbReference type="ARBA" id="ARBA00023136"/>
    </source>
</evidence>
<evidence type="ECO:0000256" key="1">
    <source>
        <dbReference type="ARBA" id="ARBA00004141"/>
    </source>
</evidence>
<gene>
    <name evidence="7" type="ORF">E5222_13630</name>
</gene>
<dbReference type="GO" id="GO:0005886">
    <property type="term" value="C:plasma membrane"/>
    <property type="evidence" value="ECO:0007669"/>
    <property type="project" value="TreeGrafter"/>
</dbReference>